<evidence type="ECO:0000256" key="7">
    <source>
        <dbReference type="SAM" id="MobiDB-lite"/>
    </source>
</evidence>
<evidence type="ECO:0000256" key="6">
    <source>
        <dbReference type="RuleBase" id="RU004020"/>
    </source>
</evidence>
<dbReference type="GO" id="GO:0043565">
    <property type="term" value="F:sequence-specific DNA binding"/>
    <property type="evidence" value="ECO:0007669"/>
    <property type="project" value="InterPro"/>
</dbReference>
<reference evidence="9 10" key="1">
    <citation type="journal article" date="2014" name="Genome Biol. Evol.">
        <title>The secreted proteins of Achlya hypogyna and Thraustotheca clavata identify the ancestral oomycete secretome and reveal gene acquisitions by horizontal gene transfer.</title>
        <authorList>
            <person name="Misner I."/>
            <person name="Blouin N."/>
            <person name="Leonard G."/>
            <person name="Richards T.A."/>
            <person name="Lane C.E."/>
        </authorList>
    </citation>
    <scope>NUCLEOTIDE SEQUENCE [LARGE SCALE GENOMIC DNA]</scope>
    <source>
        <strain evidence="9 10">ATCC 34112</strain>
    </source>
</reference>
<evidence type="ECO:0000313" key="10">
    <source>
        <dbReference type="Proteomes" id="UP000243217"/>
    </source>
</evidence>
<dbReference type="SUPFAM" id="SSF46785">
    <property type="entry name" value="Winged helix' DNA-binding domain"/>
    <property type="match status" value="1"/>
</dbReference>
<dbReference type="Gene3D" id="1.25.40.20">
    <property type="entry name" value="Ankyrin repeat-containing domain"/>
    <property type="match status" value="1"/>
</dbReference>
<proteinExistence type="inferred from homology"/>
<dbReference type="OrthoDB" id="60033at2759"/>
<dbReference type="AlphaFoldDB" id="A0A1V9ZVN2"/>
<dbReference type="STRING" id="74557.A0A1V9ZVN2"/>
<keyword evidence="10" id="KW-1185">Reference proteome</keyword>
<dbReference type="InterPro" id="IPR036770">
    <property type="entry name" value="Ankyrin_rpt-contain_sf"/>
</dbReference>
<keyword evidence="4" id="KW-0804">Transcription</keyword>
<evidence type="ECO:0000313" key="9">
    <source>
        <dbReference type="EMBL" id="OQS02039.1"/>
    </source>
</evidence>
<feature type="compositionally biased region" description="Pro residues" evidence="7">
    <location>
        <begin position="196"/>
        <end position="207"/>
    </location>
</feature>
<dbReference type="Pfam" id="PF00447">
    <property type="entry name" value="HSF_DNA-bind"/>
    <property type="match status" value="1"/>
</dbReference>
<keyword evidence="2" id="KW-0805">Transcription regulation</keyword>
<evidence type="ECO:0000256" key="4">
    <source>
        <dbReference type="ARBA" id="ARBA00023163"/>
    </source>
</evidence>
<keyword evidence="3 9" id="KW-0238">DNA-binding</keyword>
<dbReference type="GO" id="GO:0003700">
    <property type="term" value="F:DNA-binding transcription factor activity"/>
    <property type="evidence" value="ECO:0007669"/>
    <property type="project" value="InterPro"/>
</dbReference>
<dbReference type="PRINTS" id="PR00056">
    <property type="entry name" value="HSFDOMAIN"/>
</dbReference>
<dbReference type="Gene3D" id="1.10.10.10">
    <property type="entry name" value="Winged helix-like DNA-binding domain superfamily/Winged helix DNA-binding domain"/>
    <property type="match status" value="1"/>
</dbReference>
<dbReference type="PANTHER" id="PTHR10015:SF206">
    <property type="entry name" value="HSF-TYPE DNA-BINDING DOMAIN-CONTAINING PROTEIN"/>
    <property type="match status" value="1"/>
</dbReference>
<dbReference type="InterPro" id="IPR036390">
    <property type="entry name" value="WH_DNA-bd_sf"/>
</dbReference>
<dbReference type="SUPFAM" id="SSF48403">
    <property type="entry name" value="Ankyrin repeat"/>
    <property type="match status" value="1"/>
</dbReference>
<dbReference type="InterPro" id="IPR000232">
    <property type="entry name" value="HSF_DNA-bd"/>
</dbReference>
<protein>
    <submittedName>
        <fullName evidence="9">HSF-type DNA-binding</fullName>
    </submittedName>
</protein>
<gene>
    <name evidence="9" type="ORF">THRCLA_05559</name>
</gene>
<name>A0A1V9ZVN2_9STRA</name>
<keyword evidence="5" id="KW-0539">Nucleus</keyword>
<evidence type="ECO:0000256" key="5">
    <source>
        <dbReference type="ARBA" id="ARBA00023242"/>
    </source>
</evidence>
<sequence length="373" mass="42151">MLNHVPVFLQKTYDMIQSCPEYIATWSTSGETFIIKRINEFAAEILPRYFKHNNFSSFARQLNFYGFHKVKKEDILLRTRTPNAPDTALEAQGWWEFSHPLFIRDEPEKMASIRRKTYADSAHNHHNNNANASPDKSEIEELKSFVSELVDDMKGELASIKNQVGILSHHMSSLGSLMQMIVEQQRQMQGNQHLPLPSPMPAPPMHLVPPQQDDYHQVKRRKLDNNLRTPSPPAATASAPPPPQSSPSILLPPLNALRQQQTFKTEEPHNNNLDESEANAAYVLWHSRRNPIEPPPMHTNTPSEKLRDAICEGHTDEISCLIDAGADVNFIDEESGWALVLWAVKINQPNALKLLLGHGANVNVGGKIYFSKV</sequence>
<dbReference type="SMART" id="SM00415">
    <property type="entry name" value="HSF"/>
    <property type="match status" value="1"/>
</dbReference>
<dbReference type="Proteomes" id="UP000243217">
    <property type="component" value="Unassembled WGS sequence"/>
</dbReference>
<dbReference type="GO" id="GO:0005634">
    <property type="term" value="C:nucleus"/>
    <property type="evidence" value="ECO:0007669"/>
    <property type="project" value="UniProtKB-SubCell"/>
</dbReference>
<comment type="caution">
    <text evidence="9">The sequence shown here is derived from an EMBL/GenBank/DDBJ whole genome shotgun (WGS) entry which is preliminary data.</text>
</comment>
<evidence type="ECO:0000256" key="1">
    <source>
        <dbReference type="ARBA" id="ARBA00004123"/>
    </source>
</evidence>
<dbReference type="PANTHER" id="PTHR10015">
    <property type="entry name" value="HEAT SHOCK TRANSCRIPTION FACTOR"/>
    <property type="match status" value="1"/>
</dbReference>
<accession>A0A1V9ZVN2</accession>
<comment type="similarity">
    <text evidence="6">Belongs to the HSF family.</text>
</comment>
<comment type="subcellular location">
    <subcellularLocation>
        <location evidence="1">Nucleus</location>
    </subcellularLocation>
</comment>
<dbReference type="EMBL" id="JNBS01001285">
    <property type="protein sequence ID" value="OQS02039.1"/>
    <property type="molecule type" value="Genomic_DNA"/>
</dbReference>
<organism evidence="9 10">
    <name type="scientific">Thraustotheca clavata</name>
    <dbReference type="NCBI Taxonomy" id="74557"/>
    <lineage>
        <taxon>Eukaryota</taxon>
        <taxon>Sar</taxon>
        <taxon>Stramenopiles</taxon>
        <taxon>Oomycota</taxon>
        <taxon>Saprolegniomycetes</taxon>
        <taxon>Saprolegniales</taxon>
        <taxon>Achlyaceae</taxon>
        <taxon>Thraustotheca</taxon>
    </lineage>
</organism>
<feature type="region of interest" description="Disordered" evidence="7">
    <location>
        <begin position="186"/>
        <end position="251"/>
    </location>
</feature>
<feature type="domain" description="HSF-type DNA-binding" evidence="8">
    <location>
        <begin position="4"/>
        <end position="116"/>
    </location>
</feature>
<evidence type="ECO:0000256" key="3">
    <source>
        <dbReference type="ARBA" id="ARBA00023125"/>
    </source>
</evidence>
<evidence type="ECO:0000259" key="8">
    <source>
        <dbReference type="SMART" id="SM00415"/>
    </source>
</evidence>
<dbReference type="InterPro" id="IPR036388">
    <property type="entry name" value="WH-like_DNA-bd_sf"/>
</dbReference>
<dbReference type="FunFam" id="1.10.10.10:FF:000027">
    <property type="entry name" value="Heat shock transcription factor 1"/>
    <property type="match status" value="1"/>
</dbReference>
<evidence type="ECO:0000256" key="2">
    <source>
        <dbReference type="ARBA" id="ARBA00023015"/>
    </source>
</evidence>